<proteinExistence type="predicted"/>
<name>A0A562UY57_9ACTN</name>
<reference evidence="3 4" key="1">
    <citation type="journal article" date="2013" name="Stand. Genomic Sci.">
        <title>Genomic Encyclopedia of Type Strains, Phase I: The one thousand microbial genomes (KMG-I) project.</title>
        <authorList>
            <person name="Kyrpides N.C."/>
            <person name="Woyke T."/>
            <person name="Eisen J.A."/>
            <person name="Garrity G."/>
            <person name="Lilburn T.G."/>
            <person name="Beck B.J."/>
            <person name="Whitman W.B."/>
            <person name="Hugenholtz P."/>
            <person name="Klenk H.P."/>
        </authorList>
    </citation>
    <scope>NUCLEOTIDE SEQUENCE [LARGE SCALE GENOMIC DNA]</scope>
    <source>
        <strain evidence="3 4">DSM 45044</strain>
    </source>
</reference>
<comment type="caution">
    <text evidence="3">The sequence shown here is derived from an EMBL/GenBank/DDBJ whole genome shotgun (WGS) entry which is preliminary data.</text>
</comment>
<evidence type="ECO:0000313" key="4">
    <source>
        <dbReference type="Proteomes" id="UP000321617"/>
    </source>
</evidence>
<protein>
    <submittedName>
        <fullName evidence="3">Uncharacterized protein</fullName>
    </submittedName>
</protein>
<dbReference type="Proteomes" id="UP000321617">
    <property type="component" value="Unassembled WGS sequence"/>
</dbReference>
<dbReference type="SUPFAM" id="SSF50370">
    <property type="entry name" value="Ricin B-like lectins"/>
    <property type="match status" value="1"/>
</dbReference>
<keyword evidence="2" id="KW-0812">Transmembrane</keyword>
<dbReference type="PROSITE" id="PS50231">
    <property type="entry name" value="RICIN_B_LECTIN"/>
    <property type="match status" value="1"/>
</dbReference>
<accession>A0A562UY57</accession>
<dbReference type="AlphaFoldDB" id="A0A562UY57"/>
<dbReference type="EMBL" id="VLLL01000007">
    <property type="protein sequence ID" value="TWJ10498.1"/>
    <property type="molecule type" value="Genomic_DNA"/>
</dbReference>
<feature type="transmembrane region" description="Helical" evidence="2">
    <location>
        <begin position="32"/>
        <end position="53"/>
    </location>
</feature>
<dbReference type="RefSeq" id="WP_147141081.1">
    <property type="nucleotide sequence ID" value="NZ_BAABIJ010000003.1"/>
</dbReference>
<keyword evidence="2" id="KW-1133">Transmembrane helix</keyword>
<keyword evidence="2" id="KW-0472">Membrane</keyword>
<evidence type="ECO:0000313" key="3">
    <source>
        <dbReference type="EMBL" id="TWJ10498.1"/>
    </source>
</evidence>
<evidence type="ECO:0000256" key="1">
    <source>
        <dbReference type="SAM" id="MobiDB-lite"/>
    </source>
</evidence>
<keyword evidence="4" id="KW-1185">Reference proteome</keyword>
<dbReference type="InterPro" id="IPR035992">
    <property type="entry name" value="Ricin_B-like_lectins"/>
</dbReference>
<feature type="region of interest" description="Disordered" evidence="1">
    <location>
        <begin position="63"/>
        <end position="105"/>
    </location>
</feature>
<evidence type="ECO:0000256" key="2">
    <source>
        <dbReference type="SAM" id="Phobius"/>
    </source>
</evidence>
<dbReference type="OrthoDB" id="9835441at2"/>
<sequence>MSGQWRHDGPSTPDRIRAGAGATLNTARSPRAALVAVAAVAVVLVAALIWATVSFGGDGGATVADPARSPSASPSPEPQTSPTTPAAPEGPVPDGDYQIRPDGGDTCLVLSEHPDGLPDRFVVAGGTCDDTRSHLALTAVDAQTVRLAFLDPGFTEFCLQPDGPGLADDTAKPEDLYYFAPYSCDAGQRLQEFTLVADGDLFRIQTAAGQCLTVFTEWSLPAGDGVGTAPCDPAEGRTFAFTSL</sequence>
<gene>
    <name evidence="3" type="ORF">LX16_3915</name>
</gene>
<organism evidence="3 4">
    <name type="scientific">Stackebrandtia albiflava</name>
    <dbReference type="NCBI Taxonomy" id="406432"/>
    <lineage>
        <taxon>Bacteria</taxon>
        <taxon>Bacillati</taxon>
        <taxon>Actinomycetota</taxon>
        <taxon>Actinomycetes</taxon>
        <taxon>Glycomycetales</taxon>
        <taxon>Glycomycetaceae</taxon>
        <taxon>Stackebrandtia</taxon>
    </lineage>
</organism>